<proteinExistence type="predicted"/>
<organism evidence="2 3">
    <name type="scientific">Ceratodon purpureus</name>
    <name type="common">Fire moss</name>
    <name type="synonym">Dicranum purpureum</name>
    <dbReference type="NCBI Taxonomy" id="3225"/>
    <lineage>
        <taxon>Eukaryota</taxon>
        <taxon>Viridiplantae</taxon>
        <taxon>Streptophyta</taxon>
        <taxon>Embryophyta</taxon>
        <taxon>Bryophyta</taxon>
        <taxon>Bryophytina</taxon>
        <taxon>Bryopsida</taxon>
        <taxon>Dicranidae</taxon>
        <taxon>Pseudoditrichales</taxon>
        <taxon>Ditrichaceae</taxon>
        <taxon>Ceratodon</taxon>
    </lineage>
</organism>
<comment type="caution">
    <text evidence="2">The sequence shown here is derived from an EMBL/GenBank/DDBJ whole genome shotgun (WGS) entry which is preliminary data.</text>
</comment>
<gene>
    <name evidence="2" type="ORF">KC19_12G060900</name>
</gene>
<name>A0A8T0G5A6_CERPU</name>
<feature type="region of interest" description="Disordered" evidence="1">
    <location>
        <begin position="92"/>
        <end position="149"/>
    </location>
</feature>
<feature type="compositionally biased region" description="Polar residues" evidence="1">
    <location>
        <begin position="123"/>
        <end position="140"/>
    </location>
</feature>
<evidence type="ECO:0000256" key="1">
    <source>
        <dbReference type="SAM" id="MobiDB-lite"/>
    </source>
</evidence>
<reference evidence="2" key="1">
    <citation type="submission" date="2020-06" db="EMBL/GenBank/DDBJ databases">
        <title>WGS assembly of Ceratodon purpureus strain R40.</title>
        <authorList>
            <person name="Carey S.B."/>
            <person name="Jenkins J."/>
            <person name="Shu S."/>
            <person name="Lovell J.T."/>
            <person name="Sreedasyam A."/>
            <person name="Maumus F."/>
            <person name="Tiley G.P."/>
            <person name="Fernandez-Pozo N."/>
            <person name="Barry K."/>
            <person name="Chen C."/>
            <person name="Wang M."/>
            <person name="Lipzen A."/>
            <person name="Daum C."/>
            <person name="Saski C.A."/>
            <person name="Payton A.C."/>
            <person name="Mcbreen J.C."/>
            <person name="Conrad R.E."/>
            <person name="Kollar L.M."/>
            <person name="Olsson S."/>
            <person name="Huttunen S."/>
            <person name="Landis J.B."/>
            <person name="Wickett N.J."/>
            <person name="Johnson M.G."/>
            <person name="Rensing S.A."/>
            <person name="Grimwood J."/>
            <person name="Schmutz J."/>
            <person name="Mcdaniel S.F."/>
        </authorList>
    </citation>
    <scope>NUCLEOTIDE SEQUENCE</scope>
    <source>
        <strain evidence="2">R40</strain>
    </source>
</reference>
<sequence length="149" mass="16658">MDSSETLCIRMHANAQQLAEARRPPGPSEGRRTPLPLLHHVTTFNPTPPRKLLSLSTFASFLQFSKFYYSTNFPTLSLFFFLLLAPVFKTPCSSPLASSSDVTNSPPPKPPCDRLRPHPPPSKQITQKIPQKILQKSSKNPPKILRKSP</sequence>
<dbReference type="Proteomes" id="UP000822688">
    <property type="component" value="Chromosome 12"/>
</dbReference>
<protein>
    <submittedName>
        <fullName evidence="2">Uncharacterized protein</fullName>
    </submittedName>
</protein>
<evidence type="ECO:0000313" key="3">
    <source>
        <dbReference type="Proteomes" id="UP000822688"/>
    </source>
</evidence>
<accession>A0A8T0G5A6</accession>
<dbReference type="AlphaFoldDB" id="A0A8T0G5A6"/>
<dbReference type="EMBL" id="CM026433">
    <property type="protein sequence ID" value="KAG0554081.1"/>
    <property type="molecule type" value="Genomic_DNA"/>
</dbReference>
<feature type="compositionally biased region" description="Polar residues" evidence="1">
    <location>
        <begin position="92"/>
        <end position="104"/>
    </location>
</feature>
<keyword evidence="3" id="KW-1185">Reference proteome</keyword>
<evidence type="ECO:0000313" key="2">
    <source>
        <dbReference type="EMBL" id="KAG0554081.1"/>
    </source>
</evidence>